<dbReference type="PANTHER" id="PTHR43649">
    <property type="entry name" value="ARABINOSE-BINDING PROTEIN-RELATED"/>
    <property type="match status" value="1"/>
</dbReference>
<evidence type="ECO:0000313" key="5">
    <source>
        <dbReference type="EMBL" id="RST31449.1"/>
    </source>
</evidence>
<reference evidence="5 6" key="1">
    <citation type="submission" date="2018-12" db="EMBL/GenBank/DDBJ databases">
        <title>Sphingomonas sp. HMF7854 Genome sequencing and assembly.</title>
        <authorList>
            <person name="Cha I."/>
            <person name="Kang H."/>
            <person name="Kim H."/>
            <person name="Kang J."/>
            <person name="Joh K."/>
        </authorList>
    </citation>
    <scope>NUCLEOTIDE SEQUENCE [LARGE SCALE GENOMIC DNA]</scope>
    <source>
        <strain evidence="5 6">HMF7854</strain>
    </source>
</reference>
<dbReference type="PANTHER" id="PTHR43649:SF34">
    <property type="entry name" value="ABC TRANSPORTER PERIPLASMIC-BINDING PROTEIN YCJN-RELATED"/>
    <property type="match status" value="1"/>
</dbReference>
<dbReference type="Pfam" id="PF01547">
    <property type="entry name" value="SBP_bac_1"/>
    <property type="match status" value="1"/>
</dbReference>
<dbReference type="InterPro" id="IPR006059">
    <property type="entry name" value="SBP"/>
</dbReference>
<comment type="subcellular location">
    <subcellularLocation>
        <location evidence="1">Periplasm</location>
    </subcellularLocation>
</comment>
<organism evidence="5 6">
    <name type="scientific">Sphingomonas ginkgonis</name>
    <dbReference type="NCBI Taxonomy" id="2315330"/>
    <lineage>
        <taxon>Bacteria</taxon>
        <taxon>Pseudomonadati</taxon>
        <taxon>Pseudomonadota</taxon>
        <taxon>Alphaproteobacteria</taxon>
        <taxon>Sphingomonadales</taxon>
        <taxon>Sphingomonadaceae</taxon>
        <taxon>Sphingomonas</taxon>
    </lineage>
</organism>
<dbReference type="Gene3D" id="3.40.190.10">
    <property type="entry name" value="Periplasmic binding protein-like II"/>
    <property type="match status" value="2"/>
</dbReference>
<keyword evidence="6" id="KW-1185">Reference proteome</keyword>
<dbReference type="RefSeq" id="WP_126719277.1">
    <property type="nucleotide sequence ID" value="NZ_RWJF01000001.1"/>
</dbReference>
<comment type="caution">
    <text evidence="5">The sequence shown here is derived from an EMBL/GenBank/DDBJ whole genome shotgun (WGS) entry which is preliminary data.</text>
</comment>
<evidence type="ECO:0000313" key="6">
    <source>
        <dbReference type="Proteomes" id="UP000274661"/>
    </source>
</evidence>
<proteinExistence type="inferred from homology"/>
<name>A0A3R9WTI3_9SPHN</name>
<evidence type="ECO:0000256" key="4">
    <source>
        <dbReference type="ARBA" id="ARBA00022729"/>
    </source>
</evidence>
<dbReference type="PROSITE" id="PS51318">
    <property type="entry name" value="TAT"/>
    <property type="match status" value="1"/>
</dbReference>
<dbReference type="EMBL" id="RWJF01000001">
    <property type="protein sequence ID" value="RST31449.1"/>
    <property type="molecule type" value="Genomic_DNA"/>
</dbReference>
<dbReference type="AlphaFoldDB" id="A0A3R9WTI3"/>
<dbReference type="InterPro" id="IPR006311">
    <property type="entry name" value="TAT_signal"/>
</dbReference>
<evidence type="ECO:0000256" key="1">
    <source>
        <dbReference type="ARBA" id="ARBA00004418"/>
    </source>
</evidence>
<dbReference type="InterPro" id="IPR050490">
    <property type="entry name" value="Bact_solute-bd_prot1"/>
</dbReference>
<protein>
    <submittedName>
        <fullName evidence="5">Extracellular solute-binding protein</fullName>
    </submittedName>
</protein>
<dbReference type="Proteomes" id="UP000274661">
    <property type="component" value="Unassembled WGS sequence"/>
</dbReference>
<keyword evidence="4" id="KW-0732">Signal</keyword>
<accession>A0A3R9WTI3</accession>
<evidence type="ECO:0000256" key="2">
    <source>
        <dbReference type="ARBA" id="ARBA00008520"/>
    </source>
</evidence>
<dbReference type="GO" id="GO:0042597">
    <property type="term" value="C:periplasmic space"/>
    <property type="evidence" value="ECO:0007669"/>
    <property type="project" value="UniProtKB-SubCell"/>
</dbReference>
<gene>
    <name evidence="5" type="ORF">HMF7854_11820</name>
</gene>
<evidence type="ECO:0000256" key="3">
    <source>
        <dbReference type="ARBA" id="ARBA00022448"/>
    </source>
</evidence>
<dbReference type="SUPFAM" id="SSF53850">
    <property type="entry name" value="Periplasmic binding protein-like II"/>
    <property type="match status" value="1"/>
</dbReference>
<comment type="similarity">
    <text evidence="2">Belongs to the bacterial solute-binding protein 1 family.</text>
</comment>
<sequence length="419" mass="45324">MTACDPSLSRRTLLSGAAATLAAGCSAVGSPNRLSLWAMSYQGDYSPMLMPAFTRATGIDVDVQSVPWTEAHQKLLTAHAGNALPDVLMLSNGWIGEFAMIGAIAPVPSPALLADLVPGLLDGTRVGGTAFAVPWSAAPPVQFYRRDLLADAGYPAAPESWGEWRRMGAALKRRRPDDFAFLMLLNWPQTLITMMIQTGAPMLRDRNTRGHFQTPEAREALAYYVSLFTDGYAPKVLSTEVQDPLAALAQGQFAVWPTGPTLLLDLHRRRAELPAERWGTARLAGPDGPTRATAEDVSLCVSAASPRQADAWRLVAHLTSPASELRFASLIGNLPARRSAWASLETSAPILAPFAAQVREIATTPRVVEWEQIQTEVQLIAERVVRGQLSVDQGLAEADRHVDRILAKRRALVEAGRLA</sequence>
<keyword evidence="3" id="KW-0813">Transport</keyword>
<dbReference type="OrthoDB" id="9808332at2"/>